<gene>
    <name evidence="2" type="ORF">ZA01_03045</name>
</gene>
<dbReference type="GO" id="GO:0016740">
    <property type="term" value="F:transferase activity"/>
    <property type="evidence" value="ECO:0007669"/>
    <property type="project" value="UniProtKB-KW"/>
</dbReference>
<evidence type="ECO:0000313" key="2">
    <source>
        <dbReference type="EMBL" id="TWO26502.1"/>
    </source>
</evidence>
<dbReference type="Proteomes" id="UP000321614">
    <property type="component" value="Unassembled WGS sequence"/>
</dbReference>
<dbReference type="EMBL" id="VOAW01000011">
    <property type="protein sequence ID" value="TWO26502.1"/>
    <property type="molecule type" value="Genomic_DNA"/>
</dbReference>
<accession>A0ABY3G4F6</accession>
<feature type="domain" description="LicD/FKTN/FKRP nucleotidyltransferase" evidence="1">
    <location>
        <begin position="24"/>
        <end position="238"/>
    </location>
</feature>
<dbReference type="InterPro" id="IPR007074">
    <property type="entry name" value="LicD/FKTN/FKRP_NTP_transf"/>
</dbReference>
<dbReference type="Pfam" id="PF04991">
    <property type="entry name" value="LicD"/>
    <property type="match status" value="1"/>
</dbReference>
<dbReference type="PANTHER" id="PTHR43404">
    <property type="entry name" value="LIPOPOLYSACCHARIDE CHOLINEPHOSPHOTRANSFERASE LICD"/>
    <property type="match status" value="1"/>
</dbReference>
<dbReference type="RefSeq" id="WP_147500598.1">
    <property type="nucleotide sequence ID" value="NZ_JANPQQ010000010.1"/>
</dbReference>
<keyword evidence="2" id="KW-0808">Transferase</keyword>
<reference evidence="2 3" key="1">
    <citation type="submission" date="2019-07" db="EMBL/GenBank/DDBJ databases">
        <title>Rapid identification of Enteric Bacteria from Whole Genome Sequences (WGS) using Average Nucleotide Identity (ANI).</title>
        <authorList>
            <person name="Lane C."/>
        </authorList>
    </citation>
    <scope>NUCLEOTIDE SEQUENCE [LARGE SCALE GENOMIC DNA]</scope>
    <source>
        <strain evidence="2 3">2011D-8905</strain>
    </source>
</reference>
<protein>
    <submittedName>
        <fullName evidence="2">Phosphorylcholine transferase LicD</fullName>
    </submittedName>
</protein>
<keyword evidence="3" id="KW-1185">Reference proteome</keyword>
<comment type="caution">
    <text evidence="2">The sequence shown here is derived from an EMBL/GenBank/DDBJ whole genome shotgun (WGS) entry which is preliminary data.</text>
</comment>
<sequence>MQEITLDEQKKALVNLLDYFDEFCKKHNIIYSLGGGTLIGAVRHKGFIPWDDDIDIYMYYDEYDKLVKYWKDTDNITFSNLYDKNFRYFCHLAKIYDHKFLIEDYEQENSPLFLDIFIYDFVPDNFKLIYKTSKKLKFFKKLTRSFVKRSNEFAFMKNFFLYFADMLDKQIMNFLKKWRLKYTNENCEDIALFMSEYTKSNHFVMPKKYFDGTIDLLFEGKKYPCMNGYDEHLKKYYGDYMKLPPKKYRISHHTFKCYKVK</sequence>
<proteinExistence type="predicted"/>
<organism evidence="2 3">
    <name type="scientific">Campylobacter insulaenigrae</name>
    <dbReference type="NCBI Taxonomy" id="260714"/>
    <lineage>
        <taxon>Bacteria</taxon>
        <taxon>Pseudomonadati</taxon>
        <taxon>Campylobacterota</taxon>
        <taxon>Epsilonproteobacteria</taxon>
        <taxon>Campylobacterales</taxon>
        <taxon>Campylobacteraceae</taxon>
        <taxon>Campylobacter</taxon>
    </lineage>
</organism>
<evidence type="ECO:0000313" key="3">
    <source>
        <dbReference type="Proteomes" id="UP000321614"/>
    </source>
</evidence>
<evidence type="ECO:0000259" key="1">
    <source>
        <dbReference type="Pfam" id="PF04991"/>
    </source>
</evidence>
<dbReference type="PANTHER" id="PTHR43404:SF2">
    <property type="entry name" value="LIPOPOLYSACCHARIDE CHOLINEPHOSPHOTRANSFERASE LICD"/>
    <property type="match status" value="1"/>
</dbReference>
<name>A0ABY3G4F6_9BACT</name>
<dbReference type="InterPro" id="IPR052942">
    <property type="entry name" value="LPS_cholinephosphotransferase"/>
</dbReference>